<dbReference type="AlphaFoldDB" id="A0ABC9NBF1"/>
<comment type="caution">
    <text evidence="1">The sequence shown here is derived from an EMBL/GenBank/DDBJ whole genome shotgun (WGS) entry which is preliminary data.</text>
</comment>
<reference evidence="1" key="1">
    <citation type="submission" date="2007-06" db="EMBL/GenBank/DDBJ databases">
        <authorList>
            <person name="Fulton L."/>
            <person name="Clifton S."/>
            <person name="Fulton B."/>
            <person name="Xu J."/>
            <person name="Minx P."/>
            <person name="Pepin K.H."/>
            <person name="Johnson M."/>
            <person name="Thiruvilangam P."/>
            <person name="Bhonagiri V."/>
            <person name="Nash W.E."/>
            <person name="Mardis E.R."/>
            <person name="Wilson R.K."/>
        </authorList>
    </citation>
    <scope>NUCLEOTIDE SEQUENCE [LARGE SCALE GENOMIC DNA]</scope>
    <source>
        <strain evidence="1">ATCC 8492</strain>
    </source>
</reference>
<dbReference type="Proteomes" id="UP000004110">
    <property type="component" value="Unassembled WGS sequence"/>
</dbReference>
<protein>
    <submittedName>
        <fullName evidence="1">Uncharacterized protein</fullName>
    </submittedName>
</protein>
<name>A0ABC9NBF1_BACUC</name>
<evidence type="ECO:0000313" key="1">
    <source>
        <dbReference type="EMBL" id="EDO54040.1"/>
    </source>
</evidence>
<dbReference type="EMBL" id="AAYH02000043">
    <property type="protein sequence ID" value="EDO54040.1"/>
    <property type="molecule type" value="Genomic_DNA"/>
</dbReference>
<evidence type="ECO:0000313" key="2">
    <source>
        <dbReference type="Proteomes" id="UP000004110"/>
    </source>
</evidence>
<sequence>MIFVTALLLLIINCMFLFKEYEKAIEFKRANKGENKKIG</sequence>
<reference evidence="1" key="2">
    <citation type="submission" date="2013-11" db="EMBL/GenBank/DDBJ databases">
        <title>Draft genome sequence of Bacteroides uniformis (ATCC 8492).</title>
        <authorList>
            <person name="Sudarsanam P."/>
            <person name="Ley R."/>
            <person name="Guruge J."/>
            <person name="Turnbaugh P.J."/>
            <person name="Mahowald M."/>
            <person name="Liep D."/>
            <person name="Gordon J."/>
        </authorList>
    </citation>
    <scope>NUCLEOTIDE SEQUENCE</scope>
    <source>
        <strain evidence="1">ATCC 8492</strain>
    </source>
</reference>
<gene>
    <name evidence="1" type="ORF">BACUNI_02043</name>
</gene>
<organism evidence="1 2">
    <name type="scientific">Bacteroides uniformis (strain ATCC 8492 / DSM 6597 / CCUG 4942 / CIP 103695 / JCM 5828 / KCTC 5204 / NCTC 13054 / VPI 0061)</name>
    <dbReference type="NCBI Taxonomy" id="411479"/>
    <lineage>
        <taxon>Bacteria</taxon>
        <taxon>Pseudomonadati</taxon>
        <taxon>Bacteroidota</taxon>
        <taxon>Bacteroidia</taxon>
        <taxon>Bacteroidales</taxon>
        <taxon>Bacteroidaceae</taxon>
        <taxon>Bacteroides</taxon>
    </lineage>
</organism>
<proteinExistence type="predicted"/>
<keyword evidence="2" id="KW-1185">Reference proteome</keyword>
<accession>A0ABC9NBF1</accession>